<gene>
    <name evidence="1" type="ORF">NUW58_g4576</name>
</gene>
<dbReference type="Proteomes" id="UP001143856">
    <property type="component" value="Unassembled WGS sequence"/>
</dbReference>
<accession>A0ACC1P8T4</accession>
<proteinExistence type="predicted"/>
<dbReference type="EMBL" id="JAPDGR010000810">
    <property type="protein sequence ID" value="KAJ2987314.1"/>
    <property type="molecule type" value="Genomic_DNA"/>
</dbReference>
<evidence type="ECO:0000313" key="2">
    <source>
        <dbReference type="Proteomes" id="UP001143856"/>
    </source>
</evidence>
<keyword evidence="2" id="KW-1185">Reference proteome</keyword>
<reference evidence="1" key="1">
    <citation type="submission" date="2022-10" db="EMBL/GenBank/DDBJ databases">
        <title>Genome Sequence of Xylaria curta.</title>
        <authorList>
            <person name="Buettner E."/>
        </authorList>
    </citation>
    <scope>NUCLEOTIDE SEQUENCE</scope>
    <source>
        <strain evidence="1">Babe10</strain>
    </source>
</reference>
<comment type="caution">
    <text evidence="1">The sequence shown here is derived from an EMBL/GenBank/DDBJ whole genome shotgun (WGS) entry which is preliminary data.</text>
</comment>
<sequence length="635" mass="71759">MAISIDLKPPTNKKSSLPYSRFVKRVELVRKTADGEEPSVVQDLTRLSDAICIRCSSINWGDVAATAPKGQIIMELAESHQQLAESSCRICRLFATIKPPSLDRSRYQLSAFSATSIMVDSRATDNGCGRPSTLIGIPPPISHSNDHDYRDHLRNGVIGVVRSGQGYTCGIRPMPRDEVDFASVKQRLTYCQNNHQGWCSSRTAKQVTGFHVIDYTSPNENVIPAPLECRYVALSYVWGTGPQPPTPGYSQVVKDAITATRSLGFQYLWVDKHFTNRGTLYLCNASYCAEWEEQPVASWRSPRVFEGLIPTCPNAEFSKLTLTPWSAAALVEVYSSRKLTYSSDIFNAWAGILTYLRGSNVFAPWGTPLWTDGMMLTWYHKSLAEKVPEIPSWSPLGRQGPIATSKLAFRASSLDTNSDHMLEIRFGNRYIPYFDTKSLMDEMKNSRMIIDTCPKFLYLRGRLFDVSLVDSRWVEEQKSRSNPRNITTLLAMDPRRSTRIRPEARNLWLPSRPRPSSFYAQLPIAEDIYGLVNCWLDVEIQSTCDPVIGLLIRTISNNERIFGTAFSIPEAYIILLLKQQDDLYERIGYTEIELRDGASLALYNSAGDHLDYAEMKWCTEPLFLRKSTTQTVIIR</sequence>
<name>A0ACC1P8T4_9PEZI</name>
<evidence type="ECO:0000313" key="1">
    <source>
        <dbReference type="EMBL" id="KAJ2987314.1"/>
    </source>
</evidence>
<organism evidence="1 2">
    <name type="scientific">Xylaria curta</name>
    <dbReference type="NCBI Taxonomy" id="42375"/>
    <lineage>
        <taxon>Eukaryota</taxon>
        <taxon>Fungi</taxon>
        <taxon>Dikarya</taxon>
        <taxon>Ascomycota</taxon>
        <taxon>Pezizomycotina</taxon>
        <taxon>Sordariomycetes</taxon>
        <taxon>Xylariomycetidae</taxon>
        <taxon>Xylariales</taxon>
        <taxon>Xylariaceae</taxon>
        <taxon>Xylaria</taxon>
    </lineage>
</organism>
<protein>
    <submittedName>
        <fullName evidence="1">Uncharacterized protein</fullName>
    </submittedName>
</protein>